<sequence length="139" mass="15870">MYLSAVPKRRQPHRLRTHDESLLRPAHGPRTTQTRLLFSNQGVQPYHQSDPNAALDIQKSRRIPSLVGLSSELLRKDPNGGLEISSYVWTDRQTHQARGTCQARIFQNTSHAKSRHSCPRHFPNGQLRATPSHHQDKTL</sequence>
<feature type="region of interest" description="Disordered" evidence="1">
    <location>
        <begin position="1"/>
        <end position="30"/>
    </location>
</feature>
<gene>
    <name evidence="2" type="ORF">FJTKL_15384</name>
</gene>
<dbReference type="EMBL" id="JBAWTH010000099">
    <property type="protein sequence ID" value="KAL2277467.1"/>
    <property type="molecule type" value="Genomic_DNA"/>
</dbReference>
<feature type="region of interest" description="Disordered" evidence="1">
    <location>
        <begin position="110"/>
        <end position="139"/>
    </location>
</feature>
<accession>A0ABR4E4W1</accession>
<evidence type="ECO:0000256" key="1">
    <source>
        <dbReference type="SAM" id="MobiDB-lite"/>
    </source>
</evidence>
<reference evidence="2 3" key="1">
    <citation type="submission" date="2024-03" db="EMBL/GenBank/DDBJ databases">
        <title>A high-quality draft genome sequence of Diaporthe vaccinii, a causative agent of upright dieback and viscid rot disease in cranberry plants.</title>
        <authorList>
            <person name="Sarrasin M."/>
            <person name="Lang B.F."/>
            <person name="Burger G."/>
        </authorList>
    </citation>
    <scope>NUCLEOTIDE SEQUENCE [LARGE SCALE GENOMIC DNA]</scope>
    <source>
        <strain evidence="2 3">IS7</strain>
    </source>
</reference>
<protein>
    <submittedName>
        <fullName evidence="2">Uncharacterized protein</fullName>
    </submittedName>
</protein>
<comment type="caution">
    <text evidence="2">The sequence shown here is derived from an EMBL/GenBank/DDBJ whole genome shotgun (WGS) entry which is preliminary data.</text>
</comment>
<dbReference type="Proteomes" id="UP001600888">
    <property type="component" value="Unassembled WGS sequence"/>
</dbReference>
<feature type="compositionally biased region" description="Basic residues" evidence="1">
    <location>
        <begin position="7"/>
        <end position="16"/>
    </location>
</feature>
<evidence type="ECO:0000313" key="3">
    <source>
        <dbReference type="Proteomes" id="UP001600888"/>
    </source>
</evidence>
<name>A0ABR4E4W1_9PEZI</name>
<organism evidence="2 3">
    <name type="scientific">Diaporthe vaccinii</name>
    <dbReference type="NCBI Taxonomy" id="105482"/>
    <lineage>
        <taxon>Eukaryota</taxon>
        <taxon>Fungi</taxon>
        <taxon>Dikarya</taxon>
        <taxon>Ascomycota</taxon>
        <taxon>Pezizomycotina</taxon>
        <taxon>Sordariomycetes</taxon>
        <taxon>Sordariomycetidae</taxon>
        <taxon>Diaporthales</taxon>
        <taxon>Diaporthaceae</taxon>
        <taxon>Diaporthe</taxon>
        <taxon>Diaporthe eres species complex</taxon>
    </lineage>
</organism>
<proteinExistence type="predicted"/>
<evidence type="ECO:0000313" key="2">
    <source>
        <dbReference type="EMBL" id="KAL2277467.1"/>
    </source>
</evidence>
<keyword evidence="3" id="KW-1185">Reference proteome</keyword>